<evidence type="ECO:0000256" key="3">
    <source>
        <dbReference type="ARBA" id="ARBA00022692"/>
    </source>
</evidence>
<feature type="transmembrane region" description="Helical" evidence="6">
    <location>
        <begin position="7"/>
        <end position="27"/>
    </location>
</feature>
<evidence type="ECO:0000259" key="7">
    <source>
        <dbReference type="Pfam" id="PF01895"/>
    </source>
</evidence>
<sequence>MEIDWQEVFFLFIGGLGIFLLGIKYMGDGLQKIAGERLKNILDIFTSNPFMGVLAGIVVTVLLQTSTGTTVLTVGLVSAGFMTLKQSIGVIMGANIGTTVTAFIIGIKIEDYALPIVAVGALMLFFTKKNKLQNIGQTIFGFGALFLGLTLMGDGLYPLRYLEAFHELTVEMSSNPILGAFIGAVFTFVVQSSSGTIGILQNLYSQDLMDLQAALPVLFGNNIGTTITAVIASIGATIAAKRAAFTHVIFNLIGAIIIIAFIGPYTQLIAYIQGQLGLNAEMTIAFGHGIFNIANVVLQFPFIGILALIVTKLIPGDDSLVEYKPTHLDPIFIQQSPAVALEQAKEEIIRMGEYACKGLEETALFLNDHQPKNAEAAFQIENALNKLDREITEYLVQLSRASLSDVESEKHSALIDSVRDIERIGDHLENVVELIQYKISNKIVLTDSAKKDLNEMFDLTNDTVKKAIEALGEMDRSKALEVIKQENQIDRMERKLRKKHIIRLNEGSCTGSSGIVFVDIISNLERIGDHALNIAEEVIGEKIPETVH</sequence>
<dbReference type="RefSeq" id="WP_268780811.1">
    <property type="nucleotide sequence ID" value="NZ_JAPRAT010000026.1"/>
</dbReference>
<feature type="transmembrane region" description="Helical" evidence="6">
    <location>
        <begin position="177"/>
        <end position="201"/>
    </location>
</feature>
<dbReference type="GO" id="GO:0044341">
    <property type="term" value="P:sodium-dependent phosphate transport"/>
    <property type="evidence" value="ECO:0007669"/>
    <property type="project" value="InterPro"/>
</dbReference>
<feature type="transmembrane region" description="Helical" evidence="6">
    <location>
        <begin position="139"/>
        <end position="157"/>
    </location>
</feature>
<dbReference type="InterPro" id="IPR038078">
    <property type="entry name" value="PhoU-like_sf"/>
</dbReference>
<name>A0A9J6RE82_9BACI</name>
<protein>
    <submittedName>
        <fullName evidence="8">Na/Pi cotransporter family protein</fullName>
    </submittedName>
</protein>
<evidence type="ECO:0000256" key="1">
    <source>
        <dbReference type="ARBA" id="ARBA00004651"/>
    </source>
</evidence>
<dbReference type="SUPFAM" id="SSF109755">
    <property type="entry name" value="PhoU-like"/>
    <property type="match status" value="1"/>
</dbReference>
<dbReference type="Gene3D" id="1.20.58.220">
    <property type="entry name" value="Phosphate transport system protein phou homolog 2, domain 2"/>
    <property type="match status" value="1"/>
</dbReference>
<gene>
    <name evidence="8" type="ORF">OWO01_12580</name>
</gene>
<keyword evidence="4 6" id="KW-1133">Transmembrane helix</keyword>
<accession>A0A9J6RE82</accession>
<feature type="domain" description="PhoU" evidence="7">
    <location>
        <begin position="348"/>
        <end position="434"/>
    </location>
</feature>
<dbReference type="NCBIfam" id="NF037997">
    <property type="entry name" value="Na_Pi_symport"/>
    <property type="match status" value="1"/>
</dbReference>
<reference evidence="8" key="1">
    <citation type="submission" date="2022-11" db="EMBL/GenBank/DDBJ databases">
        <title>WGS of Natronobacillus azotifigens 24KS-1, an anaerobic diazotrophic haloalkaliphile from soda-rich habitats.</title>
        <authorList>
            <person name="Sorokin D.Y."/>
            <person name="Merkel A.Y."/>
        </authorList>
    </citation>
    <scope>NUCLEOTIDE SEQUENCE</scope>
    <source>
        <strain evidence="8">24KS-1</strain>
    </source>
</reference>
<dbReference type="Proteomes" id="UP001084197">
    <property type="component" value="Unassembled WGS sequence"/>
</dbReference>
<evidence type="ECO:0000256" key="2">
    <source>
        <dbReference type="ARBA" id="ARBA00022475"/>
    </source>
</evidence>
<dbReference type="InterPro" id="IPR026022">
    <property type="entry name" value="PhoU_dom"/>
</dbReference>
<keyword evidence="5 6" id="KW-0472">Membrane</keyword>
<dbReference type="PANTHER" id="PTHR10010:SF46">
    <property type="entry name" value="SODIUM-DEPENDENT PHOSPHATE TRANSPORT PROTEIN 2B"/>
    <property type="match status" value="1"/>
</dbReference>
<keyword evidence="9" id="KW-1185">Reference proteome</keyword>
<dbReference type="GO" id="GO:0005886">
    <property type="term" value="C:plasma membrane"/>
    <property type="evidence" value="ECO:0007669"/>
    <property type="project" value="UniProtKB-SubCell"/>
</dbReference>
<keyword evidence="3 6" id="KW-0812">Transmembrane</keyword>
<evidence type="ECO:0000313" key="9">
    <source>
        <dbReference type="Proteomes" id="UP001084197"/>
    </source>
</evidence>
<evidence type="ECO:0000313" key="8">
    <source>
        <dbReference type="EMBL" id="MCZ0704050.1"/>
    </source>
</evidence>
<evidence type="ECO:0000256" key="5">
    <source>
        <dbReference type="ARBA" id="ARBA00023136"/>
    </source>
</evidence>
<feature type="transmembrane region" description="Helical" evidence="6">
    <location>
        <begin position="213"/>
        <end position="236"/>
    </location>
</feature>
<comment type="subcellular location">
    <subcellularLocation>
        <location evidence="1">Cell membrane</location>
        <topology evidence="1">Multi-pass membrane protein</topology>
    </subcellularLocation>
</comment>
<comment type="caution">
    <text evidence="8">The sequence shown here is derived from an EMBL/GenBank/DDBJ whole genome shotgun (WGS) entry which is preliminary data.</text>
</comment>
<evidence type="ECO:0000256" key="4">
    <source>
        <dbReference type="ARBA" id="ARBA00022989"/>
    </source>
</evidence>
<dbReference type="NCBIfam" id="TIGR00704">
    <property type="entry name" value="NaPi_cotrn_rel"/>
    <property type="match status" value="1"/>
</dbReference>
<feature type="transmembrane region" description="Helical" evidence="6">
    <location>
        <begin position="284"/>
        <end position="310"/>
    </location>
</feature>
<proteinExistence type="predicted"/>
<feature type="transmembrane region" description="Helical" evidence="6">
    <location>
        <begin position="112"/>
        <end position="127"/>
    </location>
</feature>
<organism evidence="8 9">
    <name type="scientific">Natronobacillus azotifigens</name>
    <dbReference type="NCBI Taxonomy" id="472978"/>
    <lineage>
        <taxon>Bacteria</taxon>
        <taxon>Bacillati</taxon>
        <taxon>Bacillota</taxon>
        <taxon>Bacilli</taxon>
        <taxon>Bacillales</taxon>
        <taxon>Bacillaceae</taxon>
        <taxon>Natronobacillus</taxon>
    </lineage>
</organism>
<dbReference type="GO" id="GO:0005436">
    <property type="term" value="F:sodium:phosphate symporter activity"/>
    <property type="evidence" value="ECO:0007669"/>
    <property type="project" value="InterPro"/>
</dbReference>
<dbReference type="Pfam" id="PF02690">
    <property type="entry name" value="Na_Pi_cotrans"/>
    <property type="match status" value="2"/>
</dbReference>
<feature type="transmembrane region" description="Helical" evidence="6">
    <location>
        <begin position="248"/>
        <end position="272"/>
    </location>
</feature>
<keyword evidence="2" id="KW-1003">Cell membrane</keyword>
<dbReference type="EMBL" id="JAPRAT010000026">
    <property type="protein sequence ID" value="MCZ0704050.1"/>
    <property type="molecule type" value="Genomic_DNA"/>
</dbReference>
<dbReference type="AlphaFoldDB" id="A0A9J6RE82"/>
<evidence type="ECO:0000256" key="6">
    <source>
        <dbReference type="SAM" id="Phobius"/>
    </source>
</evidence>
<feature type="domain" description="PhoU" evidence="7">
    <location>
        <begin position="453"/>
        <end position="538"/>
    </location>
</feature>
<dbReference type="Pfam" id="PF01895">
    <property type="entry name" value="PhoU"/>
    <property type="match status" value="2"/>
</dbReference>
<dbReference type="InterPro" id="IPR003841">
    <property type="entry name" value="Na/Pi_transpt"/>
</dbReference>
<feature type="transmembrane region" description="Helical" evidence="6">
    <location>
        <begin position="50"/>
        <end position="76"/>
    </location>
</feature>
<dbReference type="InterPro" id="IPR004633">
    <property type="entry name" value="NaPi_cotrn-rel/YqeW-like"/>
</dbReference>
<dbReference type="PANTHER" id="PTHR10010">
    <property type="entry name" value="SOLUTE CARRIER FAMILY 34 SODIUM PHOSPHATE , MEMBER 2-RELATED"/>
    <property type="match status" value="1"/>
</dbReference>